<dbReference type="GO" id="GO:0070837">
    <property type="term" value="P:dehydroascorbic acid transport"/>
    <property type="evidence" value="ECO:0007669"/>
    <property type="project" value="TreeGrafter"/>
</dbReference>
<evidence type="ECO:0000313" key="8">
    <source>
        <dbReference type="RefSeq" id="XP_026534328.1"/>
    </source>
</evidence>
<dbReference type="PROSITE" id="PS00217">
    <property type="entry name" value="SUGAR_TRANSPORT_2"/>
    <property type="match status" value="1"/>
</dbReference>
<feature type="transmembrane region" description="Helical" evidence="5">
    <location>
        <begin position="381"/>
        <end position="399"/>
    </location>
</feature>
<feature type="domain" description="Major facilitator superfamily (MFS) profile" evidence="6">
    <location>
        <begin position="8"/>
        <end position="440"/>
    </location>
</feature>
<organism evidence="7 8">
    <name type="scientific">Notechis scutatus</name>
    <name type="common">mainland tiger snake</name>
    <dbReference type="NCBI Taxonomy" id="8663"/>
    <lineage>
        <taxon>Eukaryota</taxon>
        <taxon>Metazoa</taxon>
        <taxon>Chordata</taxon>
        <taxon>Craniata</taxon>
        <taxon>Vertebrata</taxon>
        <taxon>Euteleostomi</taxon>
        <taxon>Lepidosauria</taxon>
        <taxon>Squamata</taxon>
        <taxon>Bifurcata</taxon>
        <taxon>Unidentata</taxon>
        <taxon>Episquamata</taxon>
        <taxon>Toxicofera</taxon>
        <taxon>Serpentes</taxon>
        <taxon>Colubroidea</taxon>
        <taxon>Elapidae</taxon>
        <taxon>Hydrophiinae</taxon>
        <taxon>Notechis</taxon>
    </lineage>
</organism>
<feature type="transmembrane region" description="Helical" evidence="5">
    <location>
        <begin position="84"/>
        <end position="105"/>
    </location>
</feature>
<keyword evidence="2 5" id="KW-0812">Transmembrane</keyword>
<accession>A0A6J1V113</accession>
<feature type="transmembrane region" description="Helical" evidence="5">
    <location>
        <begin position="178"/>
        <end position="197"/>
    </location>
</feature>
<keyword evidence="3 5" id="KW-1133">Transmembrane helix</keyword>
<feature type="transmembrane region" description="Helical" evidence="5">
    <location>
        <begin position="5"/>
        <end position="27"/>
    </location>
</feature>
<evidence type="ECO:0000256" key="1">
    <source>
        <dbReference type="ARBA" id="ARBA00004141"/>
    </source>
</evidence>
<dbReference type="InterPro" id="IPR005829">
    <property type="entry name" value="Sugar_transporter_CS"/>
</dbReference>
<evidence type="ECO:0000313" key="7">
    <source>
        <dbReference type="Proteomes" id="UP000504612"/>
    </source>
</evidence>
<evidence type="ECO:0000256" key="2">
    <source>
        <dbReference type="ARBA" id="ARBA00022692"/>
    </source>
</evidence>
<dbReference type="PROSITE" id="PS50850">
    <property type="entry name" value="MFS"/>
    <property type="match status" value="1"/>
</dbReference>
<feature type="transmembrane region" description="Helical" evidence="5">
    <location>
        <begin position="55"/>
        <end position="77"/>
    </location>
</feature>
<feature type="transmembrane region" description="Helical" evidence="5">
    <location>
        <begin position="145"/>
        <end position="166"/>
    </location>
</feature>
<keyword evidence="7" id="KW-1185">Reference proteome</keyword>
<dbReference type="AlphaFoldDB" id="A0A6J1V113"/>
<dbReference type="InterPro" id="IPR036259">
    <property type="entry name" value="MFS_trans_sf"/>
</dbReference>
<reference evidence="8" key="1">
    <citation type="submission" date="2025-08" db="UniProtKB">
        <authorList>
            <consortium name="RefSeq"/>
        </authorList>
    </citation>
    <scope>IDENTIFICATION</scope>
</reference>
<dbReference type="KEGG" id="nss:113419256"/>
<dbReference type="Proteomes" id="UP000504612">
    <property type="component" value="Unplaced"/>
</dbReference>
<dbReference type="GO" id="GO:0055056">
    <property type="term" value="F:D-glucose transmembrane transporter activity"/>
    <property type="evidence" value="ECO:0007669"/>
    <property type="project" value="TreeGrafter"/>
</dbReference>
<gene>
    <name evidence="8" type="primary">LOC113419256</name>
</gene>
<feature type="transmembrane region" description="Helical" evidence="5">
    <location>
        <begin position="111"/>
        <end position="133"/>
    </location>
</feature>
<evidence type="ECO:0000256" key="3">
    <source>
        <dbReference type="ARBA" id="ARBA00022989"/>
    </source>
</evidence>
<dbReference type="PANTHER" id="PTHR23503">
    <property type="entry name" value="SOLUTE CARRIER FAMILY 2"/>
    <property type="match status" value="1"/>
</dbReference>
<protein>
    <submittedName>
        <fullName evidence="8">Solute carrier family 2, facilitated glucose transporter member 5-like</fullName>
    </submittedName>
</protein>
<dbReference type="GO" id="GO:0005886">
    <property type="term" value="C:plasma membrane"/>
    <property type="evidence" value="ECO:0007669"/>
    <property type="project" value="TreeGrafter"/>
</dbReference>
<dbReference type="Gene3D" id="1.20.1250.20">
    <property type="entry name" value="MFS general substrate transporter like domains"/>
    <property type="match status" value="1"/>
</dbReference>
<dbReference type="GO" id="GO:0046323">
    <property type="term" value="P:D-glucose import"/>
    <property type="evidence" value="ECO:0007669"/>
    <property type="project" value="TreeGrafter"/>
</dbReference>
<proteinExistence type="predicted"/>
<evidence type="ECO:0000259" key="6">
    <source>
        <dbReference type="PROSITE" id="PS50850"/>
    </source>
</evidence>
<feature type="transmembrane region" description="Helical" evidence="5">
    <location>
        <begin position="353"/>
        <end position="375"/>
    </location>
</feature>
<dbReference type="PANTHER" id="PTHR23503:SF32">
    <property type="entry name" value="SOLUTE CARRIER FAMILY 2, FACILITATED GLUCOSE TRANSPORTER MEMBER 5"/>
    <property type="match status" value="1"/>
</dbReference>
<evidence type="ECO:0000256" key="5">
    <source>
        <dbReference type="SAM" id="Phobius"/>
    </source>
</evidence>
<dbReference type="InterPro" id="IPR005828">
    <property type="entry name" value="MFS_sugar_transport-like"/>
</dbReference>
<comment type="subcellular location">
    <subcellularLocation>
        <location evidence="1">Membrane</location>
        <topology evidence="1">Multi-pass membrane protein</topology>
    </subcellularLocation>
</comment>
<keyword evidence="4 5" id="KW-0472">Membrane</keyword>
<dbReference type="GeneID" id="113419256"/>
<dbReference type="RefSeq" id="XP_026534328.1">
    <property type="nucleotide sequence ID" value="XM_026678543.1"/>
</dbReference>
<dbReference type="InterPro" id="IPR020846">
    <property type="entry name" value="MFS_dom"/>
</dbReference>
<evidence type="ECO:0000256" key="4">
    <source>
        <dbReference type="ARBA" id="ARBA00023136"/>
    </source>
</evidence>
<dbReference type="Pfam" id="PF00083">
    <property type="entry name" value="Sugar_tr"/>
    <property type="match status" value="2"/>
</dbReference>
<dbReference type="PROSITE" id="PS00216">
    <property type="entry name" value="SUGAR_TRANSPORT_1"/>
    <property type="match status" value="2"/>
</dbReference>
<feature type="transmembrane region" description="Helical" evidence="5">
    <location>
        <begin position="302"/>
        <end position="319"/>
    </location>
</feature>
<name>A0A6J1V113_9SAUR</name>
<dbReference type="SUPFAM" id="SSF103473">
    <property type="entry name" value="MFS general substrate transporter"/>
    <property type="match status" value="1"/>
</dbReference>
<dbReference type="InterPro" id="IPR045263">
    <property type="entry name" value="GLUT"/>
</dbReference>
<sequence>MTKSLLWVSFASSILSVHHGYFIWIVYSPGVLLREYYNPITFQVITHPKFKLLELAIIVSIIPLGGIFASVMAGFLADILGRKGCLVVANITAITSAVLMSGKYIVQDIEFTFFSTLFIGLSAGFILGIVPLYVGEIAPRKYRGVIIFVHQFCLNIGILIAQILAIKEILGNSTGLPALMAMGGILPLIQLFLLPFIPETPRYLMIHKKNEQQARKVLKMLRETDDVEDEITELYQEDLAEGNNKDMTPLKLIRTPNMQLQIITIVVVVAGAQLSGISLAYFSTERIFLMMIDRSNLKYLNSGAIIIMTCSVLLGMYLVDSVGRRPLLLASFAAPLPHILTLEMFSQSSRASAFVISGSVFWSISFITGLSFYYIEIQFGNYSSILFWPFCIATLVYIYKMIPETMMQTFPDIKRVMSIKTARRFRSRESRRKLNLKRSV</sequence>
<feature type="transmembrane region" description="Helical" evidence="5">
    <location>
        <begin position="260"/>
        <end position="282"/>
    </location>
</feature>